<keyword evidence="2" id="KW-1185">Reference proteome</keyword>
<protein>
    <submittedName>
        <fullName evidence="1">Uncharacterized protein</fullName>
    </submittedName>
</protein>
<evidence type="ECO:0000313" key="1">
    <source>
        <dbReference type="EMBL" id="GAA2359280.1"/>
    </source>
</evidence>
<organism evidence="1 2">
    <name type="scientific">Saccharopolyspora halophila</name>
    <dbReference type="NCBI Taxonomy" id="405551"/>
    <lineage>
        <taxon>Bacteria</taxon>
        <taxon>Bacillati</taxon>
        <taxon>Actinomycetota</taxon>
        <taxon>Actinomycetes</taxon>
        <taxon>Pseudonocardiales</taxon>
        <taxon>Pseudonocardiaceae</taxon>
        <taxon>Saccharopolyspora</taxon>
    </lineage>
</organism>
<dbReference type="EMBL" id="BAAARA010000021">
    <property type="protein sequence ID" value="GAA2359280.1"/>
    <property type="molecule type" value="Genomic_DNA"/>
</dbReference>
<sequence length="73" mass="7847">MYGDLTWTDARGIKHIVDTEANSDPRDPLVTMCRIGVAAQPGEVRRADCWDCVLAVAGMLGSSELLEGSRVGI</sequence>
<accession>A0ABN3GRW0</accession>
<reference evidence="1 2" key="1">
    <citation type="journal article" date="2019" name="Int. J. Syst. Evol. Microbiol.">
        <title>The Global Catalogue of Microorganisms (GCM) 10K type strain sequencing project: providing services to taxonomists for standard genome sequencing and annotation.</title>
        <authorList>
            <consortium name="The Broad Institute Genomics Platform"/>
            <consortium name="The Broad Institute Genome Sequencing Center for Infectious Disease"/>
            <person name="Wu L."/>
            <person name="Ma J."/>
        </authorList>
    </citation>
    <scope>NUCLEOTIDE SEQUENCE [LARGE SCALE GENOMIC DNA]</scope>
    <source>
        <strain evidence="1 2">JCM 16221</strain>
    </source>
</reference>
<dbReference type="RefSeq" id="WP_344135758.1">
    <property type="nucleotide sequence ID" value="NZ_BAAARA010000021.1"/>
</dbReference>
<proteinExistence type="predicted"/>
<evidence type="ECO:0000313" key="2">
    <source>
        <dbReference type="Proteomes" id="UP001501218"/>
    </source>
</evidence>
<dbReference type="Proteomes" id="UP001501218">
    <property type="component" value="Unassembled WGS sequence"/>
</dbReference>
<gene>
    <name evidence="1" type="ORF">GCM10009854_42340</name>
</gene>
<comment type="caution">
    <text evidence="1">The sequence shown here is derived from an EMBL/GenBank/DDBJ whole genome shotgun (WGS) entry which is preliminary data.</text>
</comment>
<name>A0ABN3GRW0_9PSEU</name>